<organism evidence="2 3">
    <name type="scientific">Eumeta variegata</name>
    <name type="common">Bagworm moth</name>
    <name type="synonym">Eumeta japonica</name>
    <dbReference type="NCBI Taxonomy" id="151549"/>
    <lineage>
        <taxon>Eukaryota</taxon>
        <taxon>Metazoa</taxon>
        <taxon>Ecdysozoa</taxon>
        <taxon>Arthropoda</taxon>
        <taxon>Hexapoda</taxon>
        <taxon>Insecta</taxon>
        <taxon>Pterygota</taxon>
        <taxon>Neoptera</taxon>
        <taxon>Endopterygota</taxon>
        <taxon>Lepidoptera</taxon>
        <taxon>Glossata</taxon>
        <taxon>Ditrysia</taxon>
        <taxon>Tineoidea</taxon>
        <taxon>Psychidae</taxon>
        <taxon>Oiketicinae</taxon>
        <taxon>Eumeta</taxon>
    </lineage>
</organism>
<feature type="region of interest" description="Disordered" evidence="1">
    <location>
        <begin position="200"/>
        <end position="259"/>
    </location>
</feature>
<dbReference type="AlphaFoldDB" id="A0A4C1U3V0"/>
<dbReference type="OrthoDB" id="432970at2759"/>
<keyword evidence="3" id="KW-1185">Reference proteome</keyword>
<dbReference type="EMBL" id="BGZK01000125">
    <property type="protein sequence ID" value="GBP21065.1"/>
    <property type="molecule type" value="Genomic_DNA"/>
</dbReference>
<feature type="region of interest" description="Disordered" evidence="1">
    <location>
        <begin position="115"/>
        <end position="140"/>
    </location>
</feature>
<comment type="caution">
    <text evidence="2">The sequence shown here is derived from an EMBL/GenBank/DDBJ whole genome shotgun (WGS) entry which is preliminary data.</text>
</comment>
<gene>
    <name evidence="2" type="ORF">EVAR_11096_1</name>
</gene>
<proteinExistence type="predicted"/>
<evidence type="ECO:0000313" key="2">
    <source>
        <dbReference type="EMBL" id="GBP21065.1"/>
    </source>
</evidence>
<name>A0A4C1U3V0_EUMVA</name>
<evidence type="ECO:0000256" key="1">
    <source>
        <dbReference type="SAM" id="MobiDB-lite"/>
    </source>
</evidence>
<accession>A0A4C1U3V0</accession>
<evidence type="ECO:0000313" key="3">
    <source>
        <dbReference type="Proteomes" id="UP000299102"/>
    </source>
</evidence>
<dbReference type="STRING" id="151549.A0A4C1U3V0"/>
<feature type="compositionally biased region" description="Basic and acidic residues" evidence="1">
    <location>
        <begin position="216"/>
        <end position="241"/>
    </location>
</feature>
<feature type="compositionally biased region" description="Polar residues" evidence="1">
    <location>
        <begin position="131"/>
        <end position="140"/>
    </location>
</feature>
<sequence length="314" mass="34621">MASQKNLAIDKSDEISGLALKPPISSINSMMQPQVMPVTTHFSPMAGLPPPYDKAAQMHSLSKTVFPQPLMMPGPGMSGFPREMNGQLSSSFGLTMGRQGPTKDVKSIIADYRQRNPDMNPRRGRRMKSILNPNMMNPTRQMAPKIDNLNNLGMMFNNLDMNQKAMLERLTQLQAGGLANGLAFKDVLVQFANMQQQQAGLHNIRPPAENVSSSRPEAHIRHENRNRRQERQMAHSDDVHAATKTSDSQSPRLPPPPYPEISLLPVGAAAQPDPPQQNSLLHGILTKPLPANHDQSGIDVPPIDARALITFWVC</sequence>
<dbReference type="Proteomes" id="UP000299102">
    <property type="component" value="Unassembled WGS sequence"/>
</dbReference>
<reference evidence="2 3" key="1">
    <citation type="journal article" date="2019" name="Commun. Biol.">
        <title>The bagworm genome reveals a unique fibroin gene that provides high tensile strength.</title>
        <authorList>
            <person name="Kono N."/>
            <person name="Nakamura H."/>
            <person name="Ohtoshi R."/>
            <person name="Tomita M."/>
            <person name="Numata K."/>
            <person name="Arakawa K."/>
        </authorList>
    </citation>
    <scope>NUCLEOTIDE SEQUENCE [LARGE SCALE GENOMIC DNA]</scope>
</reference>
<protein>
    <submittedName>
        <fullName evidence="2">Uncharacterized protein</fullName>
    </submittedName>
</protein>